<keyword evidence="1" id="KW-0472">Membrane</keyword>
<dbReference type="Proteomes" id="UP000306147">
    <property type="component" value="Unassembled WGS sequence"/>
</dbReference>
<sequence>MHIVISTGQEAASWYGELKSWQGALGSLFGFVLLIVGALYNFRLNRRRDALLRHEEAQSTVSALYAEMTLLRRECARIARLVTNRYNDHGLGRIRGEEAFDRHFLEMLTLPEPVLYPALASKVGLLPPDLALALVSFYSDFEEVRAGIPMLLSDETRGYHYSVLVVLRPAIDAVQGVPPTLDKMASFVGKTLNAEQLDLAEAEALRSEEEEGFEQARAGRTTN</sequence>
<dbReference type="RefSeq" id="WP_135964071.1">
    <property type="nucleotide sequence ID" value="NZ_SRXT01000004.1"/>
</dbReference>
<gene>
    <name evidence="2" type="ORF">E5A73_12110</name>
</gene>
<keyword evidence="3" id="KW-1185">Reference proteome</keyword>
<protein>
    <submittedName>
        <fullName evidence="2">Uncharacterized protein</fullName>
    </submittedName>
</protein>
<reference evidence="2 3" key="1">
    <citation type="submission" date="2019-04" db="EMBL/GenBank/DDBJ databases">
        <title>Sphingomonas psychrotolerans sp. nov., isolated from soil in the Tianshan Mountains, Xinjiang, China.</title>
        <authorList>
            <person name="Luo Y."/>
            <person name="Sheng H."/>
        </authorList>
    </citation>
    <scope>NUCLEOTIDE SEQUENCE [LARGE SCALE GENOMIC DNA]</scope>
    <source>
        <strain evidence="2 3">ZFGT-11</strain>
    </source>
</reference>
<dbReference type="EMBL" id="SRXT01000004">
    <property type="protein sequence ID" value="TGX53566.1"/>
    <property type="molecule type" value="Genomic_DNA"/>
</dbReference>
<comment type="caution">
    <text evidence="2">The sequence shown here is derived from an EMBL/GenBank/DDBJ whole genome shotgun (WGS) entry which is preliminary data.</text>
</comment>
<proteinExistence type="predicted"/>
<evidence type="ECO:0000256" key="1">
    <source>
        <dbReference type="SAM" id="Phobius"/>
    </source>
</evidence>
<organism evidence="2 3">
    <name type="scientific">Sphingomonas gei</name>
    <dbReference type="NCBI Taxonomy" id="1395960"/>
    <lineage>
        <taxon>Bacteria</taxon>
        <taxon>Pseudomonadati</taxon>
        <taxon>Pseudomonadota</taxon>
        <taxon>Alphaproteobacteria</taxon>
        <taxon>Sphingomonadales</taxon>
        <taxon>Sphingomonadaceae</taxon>
        <taxon>Sphingomonas</taxon>
    </lineage>
</organism>
<evidence type="ECO:0000313" key="3">
    <source>
        <dbReference type="Proteomes" id="UP000306147"/>
    </source>
</evidence>
<evidence type="ECO:0000313" key="2">
    <source>
        <dbReference type="EMBL" id="TGX53566.1"/>
    </source>
</evidence>
<dbReference type="OrthoDB" id="7596229at2"/>
<keyword evidence="1" id="KW-1133">Transmembrane helix</keyword>
<feature type="transmembrane region" description="Helical" evidence="1">
    <location>
        <begin position="20"/>
        <end position="42"/>
    </location>
</feature>
<name>A0A4S1XF51_9SPHN</name>
<accession>A0A4S1XF51</accession>
<dbReference type="AlphaFoldDB" id="A0A4S1XF51"/>
<keyword evidence="1" id="KW-0812">Transmembrane</keyword>